<evidence type="ECO:0000313" key="2">
    <source>
        <dbReference type="Proteomes" id="UP000655830"/>
    </source>
</evidence>
<dbReference type="SUPFAM" id="SSF52980">
    <property type="entry name" value="Restriction endonuclease-like"/>
    <property type="match status" value="1"/>
</dbReference>
<dbReference type="RefSeq" id="WP_249332316.1">
    <property type="nucleotide sequence ID" value="NZ_JACRSY010000008.1"/>
</dbReference>
<sequence>MFQVAGIPDIVGVVNGRFIALELKADNGKPSPLQIRNIDLIANAGGYAKFVYPKNWEDIKRELKQL</sequence>
<protein>
    <submittedName>
        <fullName evidence="1">VRR-NUC domain-containing protein</fullName>
    </submittedName>
</protein>
<accession>A0A926EIR3</accession>
<dbReference type="Proteomes" id="UP000655830">
    <property type="component" value="Unassembled WGS sequence"/>
</dbReference>
<dbReference type="AlphaFoldDB" id="A0A926EIR3"/>
<dbReference type="Gene3D" id="3.40.1350.10">
    <property type="match status" value="1"/>
</dbReference>
<comment type="caution">
    <text evidence="1">The sequence shown here is derived from an EMBL/GenBank/DDBJ whole genome shotgun (WGS) entry which is preliminary data.</text>
</comment>
<evidence type="ECO:0000313" key="1">
    <source>
        <dbReference type="EMBL" id="MBC8579162.1"/>
    </source>
</evidence>
<organism evidence="1 2">
    <name type="scientific">Zhenhengia yiwuensis</name>
    <dbReference type="NCBI Taxonomy" id="2763666"/>
    <lineage>
        <taxon>Bacteria</taxon>
        <taxon>Bacillati</taxon>
        <taxon>Bacillota</taxon>
        <taxon>Clostridia</taxon>
        <taxon>Lachnospirales</taxon>
        <taxon>Lachnospiraceae</taxon>
        <taxon>Zhenhengia</taxon>
    </lineage>
</organism>
<dbReference type="GO" id="GO:0003676">
    <property type="term" value="F:nucleic acid binding"/>
    <property type="evidence" value="ECO:0007669"/>
    <property type="project" value="InterPro"/>
</dbReference>
<dbReference type="InterPro" id="IPR011335">
    <property type="entry name" value="Restrct_endonuc-II-like"/>
</dbReference>
<keyword evidence="2" id="KW-1185">Reference proteome</keyword>
<reference evidence="1" key="1">
    <citation type="submission" date="2020-08" db="EMBL/GenBank/DDBJ databases">
        <title>Genome public.</title>
        <authorList>
            <person name="Liu C."/>
            <person name="Sun Q."/>
        </authorList>
    </citation>
    <scope>NUCLEOTIDE SEQUENCE</scope>
    <source>
        <strain evidence="1">NSJ-12</strain>
    </source>
</reference>
<name>A0A926EIR3_9FIRM</name>
<proteinExistence type="predicted"/>
<gene>
    <name evidence="1" type="ORF">H8718_06375</name>
</gene>
<dbReference type="EMBL" id="JACRSY010000008">
    <property type="protein sequence ID" value="MBC8579162.1"/>
    <property type="molecule type" value="Genomic_DNA"/>
</dbReference>
<dbReference type="InterPro" id="IPR011856">
    <property type="entry name" value="tRNA_endonuc-like_dom_sf"/>
</dbReference>